<evidence type="ECO:0000256" key="4">
    <source>
        <dbReference type="ARBA" id="ARBA00009879"/>
    </source>
</evidence>
<dbReference type="GO" id="GO:0008972">
    <property type="term" value="F:phosphomethylpyrimidine kinase activity"/>
    <property type="evidence" value="ECO:0007669"/>
    <property type="project" value="UniProtKB-EC"/>
</dbReference>
<evidence type="ECO:0000256" key="11">
    <source>
        <dbReference type="ARBA" id="ARBA00043176"/>
    </source>
</evidence>
<dbReference type="InterPro" id="IPR029056">
    <property type="entry name" value="Ribokinase-like"/>
</dbReference>
<comment type="pathway">
    <text evidence="9">Cofactor biosynthesis; thiamine diphosphate biosynthesis; 4-amino-2-methyl-5-diphosphomethylpyrimidine from 5-amino-1-(5-phospho-D-ribosyl)imidazole: step 2/3.</text>
</comment>
<dbReference type="Proteomes" id="UP001595843">
    <property type="component" value="Unassembled WGS sequence"/>
</dbReference>
<keyword evidence="14" id="KW-0808">Transferase</keyword>
<dbReference type="NCBIfam" id="TIGR00097">
    <property type="entry name" value="HMP-P_kinase"/>
    <property type="match status" value="1"/>
</dbReference>
<keyword evidence="8" id="KW-0784">Thiamine biosynthesis</keyword>
<proteinExistence type="inferred from homology"/>
<dbReference type="PANTHER" id="PTHR20858">
    <property type="entry name" value="PHOSPHOMETHYLPYRIMIDINE KINASE"/>
    <property type="match status" value="1"/>
</dbReference>
<evidence type="ECO:0000256" key="12">
    <source>
        <dbReference type="SAM" id="MobiDB-lite"/>
    </source>
</evidence>
<dbReference type="EMBL" id="JBHSAP010000007">
    <property type="protein sequence ID" value="MFC4075824.1"/>
    <property type="molecule type" value="Genomic_DNA"/>
</dbReference>
<sequence length="275" mass="29298">MELRRALSVAGSNSRGGAGLQADLKTFQELDVYGMGVVTSIVTLHGDGRRGIHTGSPETVEDQLDAAVSSIGVDSVKTGMLYSGELVRLVARKVKELALPNLVVDPVIITKNGGRLMKPDALDAMREELLPLATVVTPNLPEAAALAEMESIRDVEGMMEAARRIHQLGPGCVVVKGGRLPEGDAEDLLFDGRTVIRLRAKRVEAPHTNGAGCTFSAAVTAELAKGKTAEEAVRRAKTFVTEAIRRAWPLGGQGSVNQAAPRWSREGESPEPPRH</sequence>
<comment type="caution">
    <text evidence="14">The sequence shown here is derived from an EMBL/GenBank/DDBJ whole genome shotgun (WGS) entry which is preliminary data.</text>
</comment>
<evidence type="ECO:0000256" key="5">
    <source>
        <dbReference type="ARBA" id="ARBA00012135"/>
    </source>
</evidence>
<dbReference type="EC" id="2.7.4.7" evidence="6"/>
<accession>A0ABV8JIP4</accession>
<evidence type="ECO:0000256" key="2">
    <source>
        <dbReference type="ARBA" id="ARBA00000565"/>
    </source>
</evidence>
<dbReference type="RefSeq" id="WP_380702109.1">
    <property type="nucleotide sequence ID" value="NZ_JBHSAP010000007.1"/>
</dbReference>
<evidence type="ECO:0000259" key="13">
    <source>
        <dbReference type="Pfam" id="PF08543"/>
    </source>
</evidence>
<evidence type="ECO:0000256" key="8">
    <source>
        <dbReference type="ARBA" id="ARBA00022977"/>
    </source>
</evidence>
<dbReference type="CDD" id="cd01169">
    <property type="entry name" value="HMPP_kinase"/>
    <property type="match status" value="1"/>
</dbReference>
<name>A0ABV8JIP4_9BACL</name>
<comment type="catalytic activity">
    <reaction evidence="1">
        <text>4-amino-5-hydroxymethyl-2-methylpyrimidine + ATP = 4-amino-2-methyl-5-(phosphooxymethyl)pyrimidine + ADP + H(+)</text>
        <dbReference type="Rhea" id="RHEA:23096"/>
        <dbReference type="ChEBI" id="CHEBI:15378"/>
        <dbReference type="ChEBI" id="CHEBI:16892"/>
        <dbReference type="ChEBI" id="CHEBI:30616"/>
        <dbReference type="ChEBI" id="CHEBI:58354"/>
        <dbReference type="ChEBI" id="CHEBI:456216"/>
        <dbReference type="EC" id="2.7.1.49"/>
    </reaction>
</comment>
<dbReference type="Gene3D" id="3.40.1190.20">
    <property type="match status" value="1"/>
</dbReference>
<evidence type="ECO:0000313" key="15">
    <source>
        <dbReference type="Proteomes" id="UP001595843"/>
    </source>
</evidence>
<dbReference type="SUPFAM" id="SSF53613">
    <property type="entry name" value="Ribokinase-like"/>
    <property type="match status" value="1"/>
</dbReference>
<evidence type="ECO:0000256" key="9">
    <source>
        <dbReference type="ARBA" id="ARBA00037917"/>
    </source>
</evidence>
<dbReference type="Pfam" id="PF08543">
    <property type="entry name" value="Phos_pyr_kin"/>
    <property type="match status" value="1"/>
</dbReference>
<dbReference type="EC" id="2.7.1.49" evidence="5"/>
<dbReference type="InterPro" id="IPR004399">
    <property type="entry name" value="HMP/HMP-P_kinase_dom"/>
</dbReference>
<dbReference type="PANTHER" id="PTHR20858:SF17">
    <property type="entry name" value="HYDROXYMETHYLPYRIMIDINE_PHOSPHOMETHYLPYRIMIDINE KINASE THI20-RELATED"/>
    <property type="match status" value="1"/>
</dbReference>
<comment type="catalytic activity">
    <reaction evidence="2">
        <text>4-amino-2-methyl-5-(phosphooxymethyl)pyrimidine + ATP = 4-amino-2-methyl-5-(diphosphooxymethyl)pyrimidine + ADP</text>
        <dbReference type="Rhea" id="RHEA:19893"/>
        <dbReference type="ChEBI" id="CHEBI:30616"/>
        <dbReference type="ChEBI" id="CHEBI:57841"/>
        <dbReference type="ChEBI" id="CHEBI:58354"/>
        <dbReference type="ChEBI" id="CHEBI:456216"/>
        <dbReference type="EC" id="2.7.4.7"/>
    </reaction>
</comment>
<evidence type="ECO:0000256" key="3">
    <source>
        <dbReference type="ARBA" id="ARBA00004769"/>
    </source>
</evidence>
<feature type="domain" description="Pyridoxamine kinase/Phosphomethylpyrimidine kinase" evidence="13">
    <location>
        <begin position="14"/>
        <end position="254"/>
    </location>
</feature>
<gene>
    <name evidence="14" type="primary">thiD</name>
    <name evidence="14" type="ORF">ACFOUO_03270</name>
</gene>
<dbReference type="GO" id="GO:0008902">
    <property type="term" value="F:hydroxymethylpyrimidine kinase activity"/>
    <property type="evidence" value="ECO:0007669"/>
    <property type="project" value="UniProtKB-EC"/>
</dbReference>
<feature type="region of interest" description="Disordered" evidence="12">
    <location>
        <begin position="251"/>
        <end position="275"/>
    </location>
</feature>
<evidence type="ECO:0000256" key="10">
    <source>
        <dbReference type="ARBA" id="ARBA00042102"/>
    </source>
</evidence>
<evidence type="ECO:0000256" key="6">
    <source>
        <dbReference type="ARBA" id="ARBA00012963"/>
    </source>
</evidence>
<protein>
    <recommendedName>
        <fullName evidence="7">Hydroxymethylpyrimidine/phosphomethylpyrimidine kinase</fullName>
        <ecNumber evidence="5">2.7.1.49</ecNumber>
        <ecNumber evidence="6">2.7.4.7</ecNumber>
    </recommendedName>
    <alternativeName>
        <fullName evidence="10">Hydroxymethylpyrimidine kinase</fullName>
    </alternativeName>
    <alternativeName>
        <fullName evidence="11">Hydroxymethylpyrimidine phosphate kinase</fullName>
    </alternativeName>
</protein>
<keyword evidence="14" id="KW-0418">Kinase</keyword>
<feature type="compositionally biased region" description="Basic and acidic residues" evidence="12">
    <location>
        <begin position="263"/>
        <end position="275"/>
    </location>
</feature>
<dbReference type="InterPro" id="IPR013749">
    <property type="entry name" value="PM/HMP-P_kinase-1"/>
</dbReference>
<evidence type="ECO:0000256" key="1">
    <source>
        <dbReference type="ARBA" id="ARBA00000151"/>
    </source>
</evidence>
<keyword evidence="15" id="KW-1185">Reference proteome</keyword>
<organism evidence="14 15">
    <name type="scientific">Salinithrix halophila</name>
    <dbReference type="NCBI Taxonomy" id="1485204"/>
    <lineage>
        <taxon>Bacteria</taxon>
        <taxon>Bacillati</taxon>
        <taxon>Bacillota</taxon>
        <taxon>Bacilli</taxon>
        <taxon>Bacillales</taxon>
        <taxon>Thermoactinomycetaceae</taxon>
        <taxon>Salinithrix</taxon>
    </lineage>
</organism>
<evidence type="ECO:0000313" key="14">
    <source>
        <dbReference type="EMBL" id="MFC4075824.1"/>
    </source>
</evidence>
<comment type="similarity">
    <text evidence="4">Belongs to the ThiD family.</text>
</comment>
<comment type="pathway">
    <text evidence="3">Cofactor biosynthesis; thiamine diphosphate biosynthesis; 4-amino-2-methyl-5-diphosphomethylpyrimidine from 5-amino-1-(5-phospho-D-ribosyl)imidazole: step 3/3.</text>
</comment>
<reference evidence="15" key="1">
    <citation type="journal article" date="2019" name="Int. J. Syst. Evol. Microbiol.">
        <title>The Global Catalogue of Microorganisms (GCM) 10K type strain sequencing project: providing services to taxonomists for standard genome sequencing and annotation.</title>
        <authorList>
            <consortium name="The Broad Institute Genomics Platform"/>
            <consortium name="The Broad Institute Genome Sequencing Center for Infectious Disease"/>
            <person name="Wu L."/>
            <person name="Ma J."/>
        </authorList>
    </citation>
    <scope>NUCLEOTIDE SEQUENCE [LARGE SCALE GENOMIC DNA]</scope>
    <source>
        <strain evidence="15">IBRC-M 10813</strain>
    </source>
</reference>
<evidence type="ECO:0000256" key="7">
    <source>
        <dbReference type="ARBA" id="ARBA00019161"/>
    </source>
</evidence>